<organism evidence="9 10">
    <name type="scientific">Polyodon spathula</name>
    <name type="common">North American paddlefish</name>
    <name type="synonym">Squalus spathula</name>
    <dbReference type="NCBI Taxonomy" id="7913"/>
    <lineage>
        <taxon>Eukaryota</taxon>
        <taxon>Metazoa</taxon>
        <taxon>Chordata</taxon>
        <taxon>Craniata</taxon>
        <taxon>Vertebrata</taxon>
        <taxon>Euteleostomi</taxon>
        <taxon>Actinopterygii</taxon>
        <taxon>Chondrostei</taxon>
        <taxon>Acipenseriformes</taxon>
        <taxon>Polyodontidae</taxon>
        <taxon>Polyodon</taxon>
    </lineage>
</organism>
<keyword evidence="4 7" id="KW-0561">Oxygen transport</keyword>
<dbReference type="Pfam" id="PF00042">
    <property type="entry name" value="Globin"/>
    <property type="match status" value="2"/>
</dbReference>
<comment type="caution">
    <text evidence="9">The sequence shown here is derived from an EMBL/GenBank/DDBJ whole genome shotgun (WGS) entry which is preliminary data.</text>
</comment>
<sequence length="223" mass="24691">MDNVKATFVELSKLHSEKLHVDPDNFKHLGDCLSIVLAATFGQAYTPDVQAAWQKMIAVIVYALSTTNRSTNKSLTMVHWTDKERQAIASTWAEVNLEEAGHQALTRVLVVYPWTQRYFSTFGNISNATAIAGNAKVRAHGKRVIVALGDAIKNLDNVKATYAKLSEFHSEKLHVDPENFKLLGETLIITLAAQFGAAFTPDIQAAWQKLMAVVIAALSKQYY</sequence>
<dbReference type="Proteomes" id="UP001166093">
    <property type="component" value="Unassembled WGS sequence"/>
</dbReference>
<dbReference type="SUPFAM" id="SSF46458">
    <property type="entry name" value="Globin-like"/>
    <property type="match status" value="2"/>
</dbReference>
<feature type="non-terminal residue" evidence="9">
    <location>
        <position position="223"/>
    </location>
</feature>
<dbReference type="InterPro" id="IPR009050">
    <property type="entry name" value="Globin-like_sf"/>
</dbReference>
<evidence type="ECO:0000256" key="4">
    <source>
        <dbReference type="ARBA" id="ARBA00022621"/>
    </source>
</evidence>
<evidence type="ECO:0000256" key="7">
    <source>
        <dbReference type="RuleBase" id="RU000356"/>
    </source>
</evidence>
<evidence type="ECO:0000313" key="9">
    <source>
        <dbReference type="EMBL" id="MBN3276843.1"/>
    </source>
</evidence>
<dbReference type="PANTHER" id="PTHR11442">
    <property type="entry name" value="HEMOGLOBIN FAMILY MEMBER"/>
    <property type="match status" value="1"/>
</dbReference>
<evidence type="ECO:0000256" key="5">
    <source>
        <dbReference type="ARBA" id="ARBA00022723"/>
    </source>
</evidence>
<dbReference type="InterPro" id="IPR012292">
    <property type="entry name" value="Globin/Proto"/>
</dbReference>
<keyword evidence="10" id="KW-1185">Reference proteome</keyword>
<accession>A0ABS2XRL7</accession>
<evidence type="ECO:0000259" key="8">
    <source>
        <dbReference type="PROSITE" id="PS01033"/>
    </source>
</evidence>
<dbReference type="CDD" id="cd08925">
    <property type="entry name" value="Hb-beta-like"/>
    <property type="match status" value="1"/>
</dbReference>
<reference evidence="9" key="1">
    <citation type="journal article" date="2021" name="Cell">
        <title>Tracing the genetic footprints of vertebrate landing in non-teleost ray-finned fishes.</title>
        <authorList>
            <person name="Bi X."/>
            <person name="Wang K."/>
            <person name="Yang L."/>
            <person name="Pan H."/>
            <person name="Jiang H."/>
            <person name="Wei Q."/>
            <person name="Fang M."/>
            <person name="Yu H."/>
            <person name="Zhu C."/>
            <person name="Cai Y."/>
            <person name="He Y."/>
            <person name="Gan X."/>
            <person name="Zeng H."/>
            <person name="Yu D."/>
            <person name="Zhu Y."/>
            <person name="Jiang H."/>
            <person name="Qiu Q."/>
            <person name="Yang H."/>
            <person name="Zhang Y.E."/>
            <person name="Wang W."/>
            <person name="Zhu M."/>
            <person name="He S."/>
            <person name="Zhang G."/>
        </authorList>
    </citation>
    <scope>NUCLEOTIDE SEQUENCE</scope>
    <source>
        <strain evidence="9">Pddl_001</strain>
    </source>
</reference>
<feature type="non-terminal residue" evidence="9">
    <location>
        <position position="1"/>
    </location>
</feature>
<dbReference type="Gene3D" id="1.10.490.10">
    <property type="entry name" value="Globins"/>
    <property type="match status" value="2"/>
</dbReference>
<keyword evidence="6" id="KW-0408">Iron</keyword>
<dbReference type="EMBL" id="JAAWVQ010063079">
    <property type="protein sequence ID" value="MBN3276843.1"/>
    <property type="molecule type" value="Genomic_DNA"/>
</dbReference>
<name>A0ABS2XRL7_POLSP</name>
<gene>
    <name evidence="9" type="primary">Hbrh_2</name>
    <name evidence="9" type="ORF">GTO93_0006262</name>
</gene>
<feature type="domain" description="Globin" evidence="8">
    <location>
        <begin position="1"/>
        <end position="69"/>
    </location>
</feature>
<evidence type="ECO:0000256" key="1">
    <source>
        <dbReference type="ARBA" id="ARBA00008705"/>
    </source>
</evidence>
<dbReference type="InterPro" id="IPR002337">
    <property type="entry name" value="Hemoglobin_b"/>
</dbReference>
<comment type="similarity">
    <text evidence="1 7">Belongs to the globin family.</text>
</comment>
<dbReference type="InterPro" id="IPR050056">
    <property type="entry name" value="Hemoglobin_oxygen_transport"/>
</dbReference>
<protein>
    <submittedName>
        <fullName evidence="9">HBRH protein</fullName>
    </submittedName>
</protein>
<keyword evidence="3 7" id="KW-0349">Heme</keyword>
<evidence type="ECO:0000256" key="2">
    <source>
        <dbReference type="ARBA" id="ARBA00022448"/>
    </source>
</evidence>
<proteinExistence type="inferred from homology"/>
<evidence type="ECO:0000256" key="6">
    <source>
        <dbReference type="ARBA" id="ARBA00023004"/>
    </source>
</evidence>
<evidence type="ECO:0000256" key="3">
    <source>
        <dbReference type="ARBA" id="ARBA00022617"/>
    </source>
</evidence>
<dbReference type="PRINTS" id="PR00814">
    <property type="entry name" value="BETAHAEM"/>
</dbReference>
<keyword evidence="5" id="KW-0479">Metal-binding</keyword>
<evidence type="ECO:0000313" key="10">
    <source>
        <dbReference type="Proteomes" id="UP001166093"/>
    </source>
</evidence>
<dbReference type="PROSITE" id="PS01033">
    <property type="entry name" value="GLOBIN"/>
    <property type="match status" value="2"/>
</dbReference>
<keyword evidence="2 7" id="KW-0813">Transport</keyword>
<feature type="domain" description="Globin" evidence="8">
    <location>
        <begin position="79"/>
        <end position="223"/>
    </location>
</feature>
<dbReference type="PANTHER" id="PTHR11442:SF7">
    <property type="entry name" value="HEMOGLOBIN SUBUNIT EPSILON"/>
    <property type="match status" value="1"/>
</dbReference>
<dbReference type="InterPro" id="IPR000971">
    <property type="entry name" value="Globin"/>
</dbReference>